<dbReference type="AlphaFoldDB" id="A0A6I2MQ60"/>
<dbReference type="EMBL" id="WKJH01000008">
    <property type="protein sequence ID" value="MRX64665.1"/>
    <property type="molecule type" value="Genomic_DNA"/>
</dbReference>
<keyword evidence="1" id="KW-0812">Transmembrane</keyword>
<comment type="caution">
    <text evidence="2">The sequence shown here is derived from an EMBL/GenBank/DDBJ whole genome shotgun (WGS) entry which is preliminary data.</text>
</comment>
<protein>
    <submittedName>
        <fullName evidence="2">Uncharacterized protein</fullName>
    </submittedName>
</protein>
<keyword evidence="1" id="KW-1133">Transmembrane helix</keyword>
<feature type="transmembrane region" description="Helical" evidence="1">
    <location>
        <begin position="12"/>
        <end position="30"/>
    </location>
</feature>
<gene>
    <name evidence="2" type="ORF">GJ691_10830</name>
</gene>
<keyword evidence="3" id="KW-1185">Reference proteome</keyword>
<feature type="transmembrane region" description="Helical" evidence="1">
    <location>
        <begin position="67"/>
        <end position="85"/>
    </location>
</feature>
<proteinExistence type="predicted"/>
<keyword evidence="1" id="KW-0472">Membrane</keyword>
<organism evidence="2 3">
    <name type="scientific">Maribacter luteus</name>
    <dbReference type="NCBI Taxonomy" id="2594478"/>
    <lineage>
        <taxon>Bacteria</taxon>
        <taxon>Pseudomonadati</taxon>
        <taxon>Bacteroidota</taxon>
        <taxon>Flavobacteriia</taxon>
        <taxon>Flavobacteriales</taxon>
        <taxon>Flavobacteriaceae</taxon>
        <taxon>Maribacter</taxon>
    </lineage>
</organism>
<evidence type="ECO:0000256" key="1">
    <source>
        <dbReference type="SAM" id="Phobius"/>
    </source>
</evidence>
<feature type="transmembrane region" description="Helical" evidence="1">
    <location>
        <begin position="105"/>
        <end position="130"/>
    </location>
</feature>
<sequence>MNLNKSIVTKLMYLSGIMNIGGVLVLSRFFSNKAINQADPVVMSNFGLLMIVVWGLVFLAMAPKWNYLKWVIGAFVIEKFIYGFIWTKWLMNNNLSDVYEQDTMAGIFCTIYGANDWFFCIFYLTVFIYLSKTQNKVI</sequence>
<dbReference type="OrthoDB" id="7433042at2"/>
<reference evidence="2 3" key="1">
    <citation type="submission" date="2019-11" db="EMBL/GenBank/DDBJ databases">
        <title>Maribacter lutea sp. nov., a marine bacterium isolated from intertidal sand.</title>
        <authorList>
            <person name="Liu A."/>
        </authorList>
    </citation>
    <scope>NUCLEOTIDE SEQUENCE [LARGE SCALE GENOMIC DNA]</scope>
    <source>
        <strain evidence="2 3">RZ05</strain>
    </source>
</reference>
<feature type="transmembrane region" description="Helical" evidence="1">
    <location>
        <begin position="42"/>
        <end position="60"/>
    </location>
</feature>
<dbReference type="RefSeq" id="WP_154366763.1">
    <property type="nucleotide sequence ID" value="NZ_WKJH01000008.1"/>
</dbReference>
<evidence type="ECO:0000313" key="3">
    <source>
        <dbReference type="Proteomes" id="UP000443153"/>
    </source>
</evidence>
<name>A0A6I2MQ60_9FLAO</name>
<dbReference type="Proteomes" id="UP000443153">
    <property type="component" value="Unassembled WGS sequence"/>
</dbReference>
<evidence type="ECO:0000313" key="2">
    <source>
        <dbReference type="EMBL" id="MRX64665.1"/>
    </source>
</evidence>
<accession>A0A6I2MQ60</accession>